<dbReference type="InterPro" id="IPR011257">
    <property type="entry name" value="DNA_glycosylase"/>
</dbReference>
<dbReference type="InterPro" id="IPR037046">
    <property type="entry name" value="AlkA_N_sf"/>
</dbReference>
<dbReference type="EC" id="3.2.2.21" evidence="2"/>
<comment type="catalytic activity">
    <reaction evidence="1">
        <text>Hydrolysis of alkylated DNA, releasing 3-methyladenine, 3-methylguanine, 7-methylguanine and 7-methyladenine.</text>
        <dbReference type="EC" id="3.2.2.21"/>
    </reaction>
</comment>
<evidence type="ECO:0000313" key="7">
    <source>
        <dbReference type="EMBL" id="USG64842.1"/>
    </source>
</evidence>
<dbReference type="SMART" id="SM00478">
    <property type="entry name" value="ENDO3c"/>
    <property type="match status" value="1"/>
</dbReference>
<dbReference type="InterPro" id="IPR010316">
    <property type="entry name" value="AlkA_N"/>
</dbReference>
<evidence type="ECO:0000256" key="4">
    <source>
        <dbReference type="ARBA" id="ARBA00023204"/>
    </source>
</evidence>
<dbReference type="PANTHER" id="PTHR43003:SF5">
    <property type="entry name" value="DNA-3-METHYLADENINE GLYCOSYLASE"/>
    <property type="match status" value="1"/>
</dbReference>
<evidence type="ECO:0000256" key="2">
    <source>
        <dbReference type="ARBA" id="ARBA00012000"/>
    </source>
</evidence>
<accession>A0ABY4WCD7</accession>
<evidence type="ECO:0000259" key="5">
    <source>
        <dbReference type="SMART" id="SM00478"/>
    </source>
</evidence>
<evidence type="ECO:0000259" key="6">
    <source>
        <dbReference type="SMART" id="SM01009"/>
    </source>
</evidence>
<name>A0ABY4WCD7_9BACL</name>
<proteinExistence type="predicted"/>
<dbReference type="PANTHER" id="PTHR43003">
    <property type="entry name" value="DNA-3-METHYLADENINE GLYCOSYLASE"/>
    <property type="match status" value="1"/>
</dbReference>
<evidence type="ECO:0000256" key="3">
    <source>
        <dbReference type="ARBA" id="ARBA00022763"/>
    </source>
</evidence>
<keyword evidence="3" id="KW-0227">DNA damage</keyword>
<dbReference type="RefSeq" id="WP_251871951.1">
    <property type="nucleotide sequence ID" value="NZ_CP098755.1"/>
</dbReference>
<dbReference type="SUPFAM" id="SSF48150">
    <property type="entry name" value="DNA-glycosylase"/>
    <property type="match status" value="1"/>
</dbReference>
<dbReference type="EMBL" id="CP098755">
    <property type="protein sequence ID" value="USG64842.1"/>
    <property type="molecule type" value="Genomic_DNA"/>
</dbReference>
<dbReference type="Proteomes" id="UP001056500">
    <property type="component" value="Chromosome"/>
</dbReference>
<evidence type="ECO:0000256" key="1">
    <source>
        <dbReference type="ARBA" id="ARBA00000086"/>
    </source>
</evidence>
<keyword evidence="4" id="KW-0234">DNA repair</keyword>
<dbReference type="Gene3D" id="1.10.340.30">
    <property type="entry name" value="Hypothetical protein, domain 2"/>
    <property type="match status" value="1"/>
</dbReference>
<dbReference type="CDD" id="cd00056">
    <property type="entry name" value="ENDO3c"/>
    <property type="match status" value="1"/>
</dbReference>
<dbReference type="InterPro" id="IPR051912">
    <property type="entry name" value="Alkylbase_DNA_Glycosylase/TA"/>
</dbReference>
<feature type="domain" description="HhH-GPD" evidence="5">
    <location>
        <begin position="134"/>
        <end position="303"/>
    </location>
</feature>
<dbReference type="Gene3D" id="1.10.1670.10">
    <property type="entry name" value="Helix-hairpin-Helix base-excision DNA repair enzymes (C-terminal)"/>
    <property type="match status" value="1"/>
</dbReference>
<dbReference type="Gene3D" id="3.30.310.20">
    <property type="entry name" value="DNA-3-methyladenine glycosylase AlkA, N-terminal domain"/>
    <property type="match status" value="1"/>
</dbReference>
<feature type="domain" description="DNA-3-methyladenine glycosylase AlkA N-terminal" evidence="6">
    <location>
        <begin position="5"/>
        <end position="124"/>
    </location>
</feature>
<dbReference type="Pfam" id="PF06029">
    <property type="entry name" value="AlkA_N"/>
    <property type="match status" value="1"/>
</dbReference>
<gene>
    <name evidence="7" type="ORF">NDK47_22385</name>
</gene>
<sequence length="310" mass="35674">MHSQTISLKAPYSFERLVRRLETHPDPQMRVDAEQKTLRRAFRVGNHAVLTTIRFTGDQEQPILSWETHAALRENEAAILEKNIRHMFSADVDLSPIYAQMSQDPRLVPLTERFRGLRFLLDDDLFQSMVRTIIGQQINLAFAATLMERLLELAGEKVEDADGNCFLAFPTAERVAAMDVEQLRPLQFSQRKAEYIIDFARVIANGQLELDGFWRLSDEEILAQLTKLRGIGKWTVECLMMFGMGRPDLLPVADIGLKNGIQLVYGLGERPDEHEMRKIGESWAPYRSYVCLYIWEMIGAIKRKEPWVHA</sequence>
<protein>
    <recommendedName>
        <fullName evidence="2">DNA-3-methyladenine glycosylase II</fullName>
        <ecNumber evidence="2">3.2.2.21</ecNumber>
    </recommendedName>
</protein>
<dbReference type="InterPro" id="IPR023170">
    <property type="entry name" value="HhH_base_excis_C"/>
</dbReference>
<dbReference type="InterPro" id="IPR003265">
    <property type="entry name" value="HhH-GPD_domain"/>
</dbReference>
<dbReference type="SMART" id="SM01009">
    <property type="entry name" value="AlkA_N"/>
    <property type="match status" value="1"/>
</dbReference>
<dbReference type="Pfam" id="PF00730">
    <property type="entry name" value="HhH-GPD"/>
    <property type="match status" value="1"/>
</dbReference>
<keyword evidence="8" id="KW-1185">Reference proteome</keyword>
<evidence type="ECO:0000313" key="8">
    <source>
        <dbReference type="Proteomes" id="UP001056500"/>
    </source>
</evidence>
<organism evidence="7 8">
    <name type="scientific">Brevibacillus ruminantium</name>
    <dbReference type="NCBI Taxonomy" id="2950604"/>
    <lineage>
        <taxon>Bacteria</taxon>
        <taxon>Bacillati</taxon>
        <taxon>Bacillota</taxon>
        <taxon>Bacilli</taxon>
        <taxon>Bacillales</taxon>
        <taxon>Paenibacillaceae</taxon>
        <taxon>Brevibacillus</taxon>
    </lineage>
</organism>
<reference evidence="7" key="1">
    <citation type="submission" date="2022-06" db="EMBL/GenBank/DDBJ databases">
        <title>Genome sequencing of Brevibacillus sp. BB3-R1.</title>
        <authorList>
            <person name="Heo J."/>
            <person name="Lee D."/>
            <person name="Won M."/>
            <person name="Han B.-H."/>
            <person name="Hong S.-B."/>
            <person name="Kwon S.-W."/>
        </authorList>
    </citation>
    <scope>NUCLEOTIDE SEQUENCE</scope>
    <source>
        <strain evidence="7">BB3-R1</strain>
    </source>
</reference>